<evidence type="ECO:0000259" key="5">
    <source>
        <dbReference type="Pfam" id="PF02902"/>
    </source>
</evidence>
<evidence type="ECO:0000256" key="2">
    <source>
        <dbReference type="ARBA" id="ARBA00022670"/>
    </source>
</evidence>
<feature type="domain" description="Ubiquitin-like protease family profile" evidence="5">
    <location>
        <begin position="214"/>
        <end position="314"/>
    </location>
</feature>
<proteinExistence type="inferred from homology"/>
<evidence type="ECO:0000256" key="3">
    <source>
        <dbReference type="ARBA" id="ARBA00022801"/>
    </source>
</evidence>
<evidence type="ECO:0000256" key="1">
    <source>
        <dbReference type="ARBA" id="ARBA00005234"/>
    </source>
</evidence>
<accession>A0A6N2BFQ1</accession>
<reference evidence="6" key="1">
    <citation type="submission" date="2019-05" db="EMBL/GenBank/DDBJ databases">
        <title>The de novo reference genome and transcriptome assemblies of the wild tomato species Solanum chilense.</title>
        <authorList>
            <person name="Stam R."/>
            <person name="Nosenko T."/>
            <person name="Hoerger A.C."/>
            <person name="Stephan W."/>
            <person name="Seidel M.A."/>
            <person name="Kuhn J.M.M."/>
            <person name="Haberer G."/>
            <person name="Tellier A."/>
        </authorList>
    </citation>
    <scope>NUCLEOTIDE SEQUENCE</scope>
    <source>
        <tissue evidence="6">Mature leaves</tissue>
    </source>
</reference>
<dbReference type="InterPro" id="IPR038765">
    <property type="entry name" value="Papain-like_cys_pep_sf"/>
</dbReference>
<feature type="compositionally biased region" description="Basic and acidic residues" evidence="4">
    <location>
        <begin position="99"/>
        <end position="111"/>
    </location>
</feature>
<comment type="similarity">
    <text evidence="1">Belongs to the peptidase C48 family.</text>
</comment>
<dbReference type="PANTHER" id="PTHR31470">
    <property type="entry name" value="CYSTEINE PROTEINASES SUPERFAMILY PROTEIN-RELATED-RELATED"/>
    <property type="match status" value="1"/>
</dbReference>
<sequence length="315" mass="37046">MSHDIDVQISKKTSQPLKCKRLKKSISRTLSIIIEKTEKEIKEKEEKEKEEKEKEKIAKEEKEKKTKEDKEREKKTNEEKDKKKKAKQEKEKEKKKKAKEMEKQKEKEKMNSDVKRQYPFGGFNIDGEGPAELISSYSQWINEGPLQASCKKYVDVIFYYLYKKSKQKIQSKYQYTTTSFFFKTYIDNVSEYEDIIVGIMKGFGIPCGLPWHLADNVYVPVNSNGEFDWVLTVVALKEQYIKVYDFMSLNRSNRKLSSEIQNMDTMLPKYLKLSGFFEQNERTNWSVLKCYQGKNKSHSFEVSHVTGIAQQESSS</sequence>
<gene>
    <name evidence="6" type="ORF">EJD97_011326</name>
</gene>
<dbReference type="AlphaFoldDB" id="A0A6N2BFQ1"/>
<comment type="caution">
    <text evidence="6">The sequence shown here is derived from an EMBL/GenBank/DDBJ whole genome shotgun (WGS) entry which is preliminary data.</text>
</comment>
<keyword evidence="3" id="KW-0378">Hydrolase</keyword>
<name>A0A6N2BFQ1_SOLCI</name>
<dbReference type="PANTHER" id="PTHR31470:SF46">
    <property type="entry name" value="ULP1 PROTEASE FAMILY, C-TERMINAL CATALYTIC DOMAIN CONTAINING PROTEIN"/>
    <property type="match status" value="1"/>
</dbReference>
<dbReference type="GO" id="GO:0006508">
    <property type="term" value="P:proteolysis"/>
    <property type="evidence" value="ECO:0007669"/>
    <property type="project" value="UniProtKB-KW"/>
</dbReference>
<feature type="compositionally biased region" description="Basic and acidic residues" evidence="4">
    <location>
        <begin position="35"/>
        <end position="81"/>
    </location>
</feature>
<protein>
    <recommendedName>
        <fullName evidence="5">Ubiquitin-like protease family profile domain-containing protein</fullName>
    </recommendedName>
</protein>
<organism evidence="6">
    <name type="scientific">Solanum chilense</name>
    <name type="common">Tomato</name>
    <name type="synonym">Lycopersicon chilense</name>
    <dbReference type="NCBI Taxonomy" id="4083"/>
    <lineage>
        <taxon>Eukaryota</taxon>
        <taxon>Viridiplantae</taxon>
        <taxon>Streptophyta</taxon>
        <taxon>Embryophyta</taxon>
        <taxon>Tracheophyta</taxon>
        <taxon>Spermatophyta</taxon>
        <taxon>Magnoliopsida</taxon>
        <taxon>eudicotyledons</taxon>
        <taxon>Gunneridae</taxon>
        <taxon>Pentapetalae</taxon>
        <taxon>asterids</taxon>
        <taxon>lamiids</taxon>
        <taxon>Solanales</taxon>
        <taxon>Solanaceae</taxon>
        <taxon>Solanoideae</taxon>
        <taxon>Solaneae</taxon>
        <taxon>Solanum</taxon>
        <taxon>Solanum subgen. Lycopersicon</taxon>
    </lineage>
</organism>
<evidence type="ECO:0000313" key="6">
    <source>
        <dbReference type="EMBL" id="TMW93666.1"/>
    </source>
</evidence>
<keyword evidence="2" id="KW-0645">Protease</keyword>
<feature type="compositionally biased region" description="Basic residues" evidence="4">
    <location>
        <begin position="82"/>
        <end position="98"/>
    </location>
</feature>
<dbReference type="GO" id="GO:0008234">
    <property type="term" value="F:cysteine-type peptidase activity"/>
    <property type="evidence" value="ECO:0007669"/>
    <property type="project" value="InterPro"/>
</dbReference>
<feature type="non-terminal residue" evidence="6">
    <location>
        <position position="315"/>
    </location>
</feature>
<dbReference type="InterPro" id="IPR003653">
    <property type="entry name" value="Peptidase_C48_C"/>
</dbReference>
<evidence type="ECO:0000256" key="4">
    <source>
        <dbReference type="SAM" id="MobiDB-lite"/>
    </source>
</evidence>
<dbReference type="EMBL" id="RXGB01002888">
    <property type="protein sequence ID" value="TMW93666.1"/>
    <property type="molecule type" value="Genomic_DNA"/>
</dbReference>
<dbReference type="Gene3D" id="3.40.395.10">
    <property type="entry name" value="Adenoviral Proteinase, Chain A"/>
    <property type="match status" value="1"/>
</dbReference>
<dbReference type="SUPFAM" id="SSF54001">
    <property type="entry name" value="Cysteine proteinases"/>
    <property type="match status" value="1"/>
</dbReference>
<dbReference type="Pfam" id="PF02902">
    <property type="entry name" value="Peptidase_C48"/>
    <property type="match status" value="1"/>
</dbReference>
<feature type="region of interest" description="Disordered" evidence="4">
    <location>
        <begin position="1"/>
        <end position="111"/>
    </location>
</feature>